<dbReference type="InterPro" id="IPR017441">
    <property type="entry name" value="Protein_kinase_ATP_BS"/>
</dbReference>
<keyword evidence="7 17" id="KW-0547">Nucleotide-binding</keyword>
<dbReference type="GO" id="GO:0051707">
    <property type="term" value="P:response to other organism"/>
    <property type="evidence" value="ECO:0007669"/>
    <property type="project" value="UniProtKB-ARBA"/>
</dbReference>
<dbReference type="FunFam" id="3.30.200.20:FF:000059">
    <property type="entry name" value="S-receptor-like serine/threonine-protein kinase"/>
    <property type="match status" value="1"/>
</dbReference>
<keyword evidence="5 20" id="KW-0812">Transmembrane</keyword>
<protein>
    <recommendedName>
        <fullName evidence="17">Receptor-like serine/threonine-protein kinase</fullName>
        <ecNumber evidence="17">2.7.11.1</ecNumber>
    </recommendedName>
</protein>
<sequence length="799" mass="89972">MAYMFFSVILMQLLFSLHNTKAQAQFSLNKGSSLEVERHDQPFLVSEDQTFSCGFYPIGKNAFTFSIWISTNSINKTVVWTANRDSPVNGYGSQVSFRRDGNLVIRDVNGSVVWSTSTNSLDASTISLLNTGNLVINNTKGNSVWQSFGSPTDTLLPYQPLTKGKKIISAMAKGEVSSGYYSLYFDSDNVLKLIYDGPVISSIYWPNPGNNAFQNGRTTYNSSRLAVLDETGLFISSDGFTVSASDLGGSNIRRLTLDSDGNLRMYSLNKSHGSWDVSWEALPKPCDVHGLCGQNGICQYSPSQGITCSCLPGYEMNNRNNWNEGCKPKFTYSCNATKSHFVEFPQVDFYGFDLSYSQQISFHDCVKLCLQNCTCIGFGYRLTGTGVCYPKNALFNGFNSTNFPGRFYLRVPIHSNDLILNSHDNLDCTNVTPHMVVGSPSMFGTSQNNTKWSYIFIFVGVFGALETVLLVIGWWYLLRDREVPKSIEEGYKRLLSQFRRFTYGELKEATSNFKEEIGRGSSGVVYRGVLDDKRVVAVKKLNDVTQEEEEFWAEVNVIGRINHMNLVRMFGLCSERKHRLLVYEHMENRSLDKFLFENDMTLQWSQRFKIGLGVAKGLAYLHHECLEWVIHCDVKPENILLARDFEPKIADFGLAKLSKRDGSGFNTSYMRGTTGYMAPEWALHLPITGKVDVYSYGVVLLELVMGRRVSDWVSSDGEGRMRSITGDVRRVLEGGDELAITSLVDVKLQGQFNNEQLVIMLRVAASCLEEERNRRPTMDEVVKDLIAFDERDDYSLSSN</sequence>
<keyword evidence="12" id="KW-1015">Disulfide bond</keyword>
<dbReference type="FunFam" id="2.90.10.10:FF:000007">
    <property type="entry name" value="Serine/threonine-protein kinase"/>
    <property type="match status" value="1"/>
</dbReference>
<dbReference type="Pfam" id="PF01453">
    <property type="entry name" value="B_lectin"/>
    <property type="match status" value="1"/>
</dbReference>
<feature type="domain" description="Apple" evidence="25">
    <location>
        <begin position="334"/>
        <end position="412"/>
    </location>
</feature>
<dbReference type="PANTHER" id="PTHR47974:SF22">
    <property type="entry name" value="RECEPTOR-LIKE SERINE_THREONINE-PROTEIN KINASE"/>
    <property type="match status" value="1"/>
</dbReference>
<dbReference type="Gene3D" id="2.90.10.10">
    <property type="entry name" value="Bulb-type lectin domain"/>
    <property type="match status" value="2"/>
</dbReference>
<dbReference type="InterPro" id="IPR001480">
    <property type="entry name" value="Bulb-type_lectin_dom"/>
</dbReference>
<evidence type="ECO:0000313" key="26">
    <source>
        <dbReference type="EMBL" id="KAF3326593.1"/>
    </source>
</evidence>
<keyword evidence="6 21" id="KW-0732">Signal</keyword>
<evidence type="ECO:0000256" key="10">
    <source>
        <dbReference type="ARBA" id="ARBA00022989"/>
    </source>
</evidence>
<dbReference type="OrthoDB" id="619632at2759"/>
<dbReference type="GO" id="GO:0004674">
    <property type="term" value="F:protein serine/threonine kinase activity"/>
    <property type="evidence" value="ECO:0007669"/>
    <property type="project" value="UniProtKB-KW"/>
</dbReference>
<accession>A0A833VKA9</accession>
<dbReference type="InterPro" id="IPR011009">
    <property type="entry name" value="Kinase-like_dom_sf"/>
</dbReference>
<dbReference type="SUPFAM" id="SSF51110">
    <property type="entry name" value="alpha-D-mannose-specific plant lectins"/>
    <property type="match status" value="1"/>
</dbReference>
<dbReference type="PROSITE" id="PS50927">
    <property type="entry name" value="BULB_LECTIN"/>
    <property type="match status" value="1"/>
</dbReference>
<dbReference type="GO" id="GO:0016020">
    <property type="term" value="C:membrane"/>
    <property type="evidence" value="ECO:0007669"/>
    <property type="project" value="UniProtKB-SubCell"/>
</dbReference>
<evidence type="ECO:0000256" key="4">
    <source>
        <dbReference type="ARBA" id="ARBA00022679"/>
    </source>
</evidence>
<feature type="signal peptide" evidence="21">
    <location>
        <begin position="1"/>
        <end position="24"/>
    </location>
</feature>
<keyword evidence="2 17" id="KW-0723">Serine/threonine-protein kinase</keyword>
<evidence type="ECO:0000256" key="20">
    <source>
        <dbReference type="SAM" id="Phobius"/>
    </source>
</evidence>
<dbReference type="InterPro" id="IPR003609">
    <property type="entry name" value="Pan_app"/>
</dbReference>
<dbReference type="Pfam" id="PF00954">
    <property type="entry name" value="S_locus_glycop"/>
    <property type="match status" value="1"/>
</dbReference>
<name>A0A833VKA9_9POAL</name>
<evidence type="ECO:0000256" key="3">
    <source>
        <dbReference type="ARBA" id="ARBA00022536"/>
    </source>
</evidence>
<dbReference type="CDD" id="cd01098">
    <property type="entry name" value="PAN_AP_plant"/>
    <property type="match status" value="1"/>
</dbReference>
<evidence type="ECO:0000256" key="11">
    <source>
        <dbReference type="ARBA" id="ARBA00023136"/>
    </source>
</evidence>
<evidence type="ECO:0000256" key="14">
    <source>
        <dbReference type="ARBA" id="ARBA00023180"/>
    </source>
</evidence>
<dbReference type="InterPro" id="IPR008271">
    <property type="entry name" value="Ser/Thr_kinase_AS"/>
</dbReference>
<dbReference type="EMBL" id="SWLB01000018">
    <property type="protein sequence ID" value="KAF3326593.1"/>
    <property type="molecule type" value="Genomic_DNA"/>
</dbReference>
<comment type="catalytic activity">
    <reaction evidence="16 17">
        <text>L-seryl-[protein] + ATP = O-phospho-L-seryl-[protein] + ADP + H(+)</text>
        <dbReference type="Rhea" id="RHEA:17989"/>
        <dbReference type="Rhea" id="RHEA-COMP:9863"/>
        <dbReference type="Rhea" id="RHEA-COMP:11604"/>
        <dbReference type="ChEBI" id="CHEBI:15378"/>
        <dbReference type="ChEBI" id="CHEBI:29999"/>
        <dbReference type="ChEBI" id="CHEBI:30616"/>
        <dbReference type="ChEBI" id="CHEBI:83421"/>
        <dbReference type="ChEBI" id="CHEBI:456216"/>
        <dbReference type="EC" id="2.7.11.1"/>
    </reaction>
</comment>
<feature type="chain" id="PRO_5032585937" description="Receptor-like serine/threonine-protein kinase" evidence="21">
    <location>
        <begin position="25"/>
        <end position="799"/>
    </location>
</feature>
<evidence type="ECO:0000256" key="19">
    <source>
        <dbReference type="PROSITE-ProRule" id="PRU10141"/>
    </source>
</evidence>
<dbReference type="InterPro" id="IPR024171">
    <property type="entry name" value="SRK-like_kinase"/>
</dbReference>
<evidence type="ECO:0000256" key="16">
    <source>
        <dbReference type="ARBA" id="ARBA00048679"/>
    </source>
</evidence>
<evidence type="ECO:0000256" key="9">
    <source>
        <dbReference type="ARBA" id="ARBA00022840"/>
    </source>
</evidence>
<keyword evidence="27" id="KW-1185">Reference proteome</keyword>
<evidence type="ECO:0000256" key="7">
    <source>
        <dbReference type="ARBA" id="ARBA00022741"/>
    </source>
</evidence>
<dbReference type="GO" id="GO:0048544">
    <property type="term" value="P:recognition of pollen"/>
    <property type="evidence" value="ECO:0007669"/>
    <property type="project" value="InterPro"/>
</dbReference>
<dbReference type="Gene3D" id="1.10.510.10">
    <property type="entry name" value="Transferase(Phosphotransferase) domain 1"/>
    <property type="match status" value="1"/>
</dbReference>
<keyword evidence="14" id="KW-0325">Glycoprotein</keyword>
<reference evidence="26" key="1">
    <citation type="submission" date="2020-01" db="EMBL/GenBank/DDBJ databases">
        <title>Genome sequence of Kobresia littledalei, the first chromosome-level genome in the family Cyperaceae.</title>
        <authorList>
            <person name="Qu G."/>
        </authorList>
    </citation>
    <scope>NUCLEOTIDE SEQUENCE</scope>
    <source>
        <strain evidence="26">C.B.Clarke</strain>
        <tissue evidence="26">Leaf</tissue>
    </source>
</reference>
<dbReference type="InterPro" id="IPR000719">
    <property type="entry name" value="Prot_kinase_dom"/>
</dbReference>
<evidence type="ECO:0000259" key="23">
    <source>
        <dbReference type="PROSITE" id="PS50026"/>
    </source>
</evidence>
<evidence type="ECO:0000256" key="6">
    <source>
        <dbReference type="ARBA" id="ARBA00022729"/>
    </source>
</evidence>
<keyword evidence="9 17" id="KW-0067">ATP-binding</keyword>
<dbReference type="InterPro" id="IPR000742">
    <property type="entry name" value="EGF"/>
</dbReference>
<evidence type="ECO:0000256" key="1">
    <source>
        <dbReference type="ARBA" id="ARBA00004479"/>
    </source>
</evidence>
<keyword evidence="8 17" id="KW-0418">Kinase</keyword>
<evidence type="ECO:0000256" key="21">
    <source>
        <dbReference type="SAM" id="SignalP"/>
    </source>
</evidence>
<dbReference type="SUPFAM" id="SSF56112">
    <property type="entry name" value="Protein kinase-like (PK-like)"/>
    <property type="match status" value="1"/>
</dbReference>
<evidence type="ECO:0000259" key="22">
    <source>
        <dbReference type="PROSITE" id="PS50011"/>
    </source>
</evidence>
<evidence type="ECO:0000256" key="13">
    <source>
        <dbReference type="ARBA" id="ARBA00023170"/>
    </source>
</evidence>
<evidence type="ECO:0000256" key="12">
    <source>
        <dbReference type="ARBA" id="ARBA00023157"/>
    </source>
</evidence>
<evidence type="ECO:0000256" key="8">
    <source>
        <dbReference type="ARBA" id="ARBA00022777"/>
    </source>
</evidence>
<evidence type="ECO:0000259" key="24">
    <source>
        <dbReference type="PROSITE" id="PS50927"/>
    </source>
</evidence>
<dbReference type="EC" id="2.7.11.1" evidence="17"/>
<keyword evidence="13 26" id="KW-0675">Receptor</keyword>
<dbReference type="PIRSF" id="PIRSF000641">
    <property type="entry name" value="SRK"/>
    <property type="match status" value="1"/>
</dbReference>
<dbReference type="Proteomes" id="UP000623129">
    <property type="component" value="Unassembled WGS sequence"/>
</dbReference>
<dbReference type="PANTHER" id="PTHR47974">
    <property type="entry name" value="OS07G0415500 PROTEIN"/>
    <property type="match status" value="1"/>
</dbReference>
<feature type="domain" description="EGF-like" evidence="23">
    <location>
        <begin position="282"/>
        <end position="320"/>
    </location>
</feature>
<comment type="caution">
    <text evidence="18">Lacks conserved residue(s) required for the propagation of feature annotation.</text>
</comment>
<dbReference type="CDD" id="cd00053">
    <property type="entry name" value="EGF"/>
    <property type="match status" value="1"/>
</dbReference>
<evidence type="ECO:0000256" key="17">
    <source>
        <dbReference type="PIRNR" id="PIRNR000641"/>
    </source>
</evidence>
<evidence type="ECO:0000259" key="25">
    <source>
        <dbReference type="PROSITE" id="PS50948"/>
    </source>
</evidence>
<comment type="subcellular location">
    <subcellularLocation>
        <location evidence="1">Membrane</location>
        <topology evidence="1">Single-pass type I membrane protein</topology>
    </subcellularLocation>
</comment>
<organism evidence="26 27">
    <name type="scientific">Carex littledalei</name>
    <dbReference type="NCBI Taxonomy" id="544730"/>
    <lineage>
        <taxon>Eukaryota</taxon>
        <taxon>Viridiplantae</taxon>
        <taxon>Streptophyta</taxon>
        <taxon>Embryophyta</taxon>
        <taxon>Tracheophyta</taxon>
        <taxon>Spermatophyta</taxon>
        <taxon>Magnoliopsida</taxon>
        <taxon>Liliopsida</taxon>
        <taxon>Poales</taxon>
        <taxon>Cyperaceae</taxon>
        <taxon>Cyperoideae</taxon>
        <taxon>Cariceae</taxon>
        <taxon>Carex</taxon>
        <taxon>Carex subgen. Euthyceras</taxon>
    </lineage>
</organism>
<dbReference type="Pfam" id="PF00069">
    <property type="entry name" value="Pkinase"/>
    <property type="match status" value="1"/>
</dbReference>
<dbReference type="PROSITE" id="PS50948">
    <property type="entry name" value="PAN"/>
    <property type="match status" value="1"/>
</dbReference>
<dbReference type="FunFam" id="1.10.510.10:FF:000302">
    <property type="entry name" value="Serine/threonine-protein kinase"/>
    <property type="match status" value="1"/>
</dbReference>
<feature type="transmembrane region" description="Helical" evidence="20">
    <location>
        <begin position="452"/>
        <end position="477"/>
    </location>
</feature>
<keyword evidence="4 17" id="KW-0808">Transferase</keyword>
<evidence type="ECO:0000256" key="2">
    <source>
        <dbReference type="ARBA" id="ARBA00022527"/>
    </source>
</evidence>
<keyword evidence="3 18" id="KW-0245">EGF-like domain</keyword>
<dbReference type="PROSITE" id="PS00107">
    <property type="entry name" value="PROTEIN_KINASE_ATP"/>
    <property type="match status" value="1"/>
</dbReference>
<evidence type="ECO:0000256" key="5">
    <source>
        <dbReference type="ARBA" id="ARBA00022692"/>
    </source>
</evidence>
<proteinExistence type="inferred from homology"/>
<dbReference type="AlphaFoldDB" id="A0A833VKA9"/>
<dbReference type="CDD" id="cd14066">
    <property type="entry name" value="STKc_IRAK"/>
    <property type="match status" value="1"/>
</dbReference>
<evidence type="ECO:0000256" key="18">
    <source>
        <dbReference type="PROSITE-ProRule" id="PRU00076"/>
    </source>
</evidence>
<comment type="catalytic activity">
    <reaction evidence="15 17">
        <text>L-threonyl-[protein] + ATP = O-phospho-L-threonyl-[protein] + ADP + H(+)</text>
        <dbReference type="Rhea" id="RHEA:46608"/>
        <dbReference type="Rhea" id="RHEA-COMP:11060"/>
        <dbReference type="Rhea" id="RHEA-COMP:11605"/>
        <dbReference type="ChEBI" id="CHEBI:15378"/>
        <dbReference type="ChEBI" id="CHEBI:30013"/>
        <dbReference type="ChEBI" id="CHEBI:30616"/>
        <dbReference type="ChEBI" id="CHEBI:61977"/>
        <dbReference type="ChEBI" id="CHEBI:456216"/>
        <dbReference type="EC" id="2.7.11.1"/>
    </reaction>
</comment>
<dbReference type="PROSITE" id="PS50026">
    <property type="entry name" value="EGF_3"/>
    <property type="match status" value="1"/>
</dbReference>
<dbReference type="SMART" id="SM00473">
    <property type="entry name" value="PAN_AP"/>
    <property type="match status" value="1"/>
</dbReference>
<feature type="domain" description="Bulb-type lectin" evidence="24">
    <location>
        <begin position="19"/>
        <end position="149"/>
    </location>
</feature>
<gene>
    <name evidence="26" type="ORF">FCM35_KLT08223</name>
</gene>
<feature type="domain" description="Protein kinase" evidence="22">
    <location>
        <begin position="511"/>
        <end position="788"/>
    </location>
</feature>
<dbReference type="PROSITE" id="PS00108">
    <property type="entry name" value="PROTEIN_KINASE_ST"/>
    <property type="match status" value="1"/>
</dbReference>
<dbReference type="CDD" id="cd00028">
    <property type="entry name" value="B_lectin"/>
    <property type="match status" value="1"/>
</dbReference>
<keyword evidence="11 20" id="KW-0472">Membrane</keyword>
<comment type="similarity">
    <text evidence="17">Belongs to the protein kinase superfamily. Ser/Thr protein kinase family.</text>
</comment>
<comment type="caution">
    <text evidence="26">The sequence shown here is derived from an EMBL/GenBank/DDBJ whole genome shotgun (WGS) entry which is preliminary data.</text>
</comment>
<dbReference type="GO" id="GO:0005524">
    <property type="term" value="F:ATP binding"/>
    <property type="evidence" value="ECO:0007669"/>
    <property type="project" value="UniProtKB-UniRule"/>
</dbReference>
<dbReference type="InterPro" id="IPR000858">
    <property type="entry name" value="S_locus_glycoprot_dom"/>
</dbReference>
<keyword evidence="10 20" id="KW-1133">Transmembrane helix</keyword>
<dbReference type="PROSITE" id="PS50011">
    <property type="entry name" value="PROTEIN_KINASE_DOM"/>
    <property type="match status" value="1"/>
</dbReference>
<dbReference type="SMART" id="SM00108">
    <property type="entry name" value="B_lectin"/>
    <property type="match status" value="1"/>
</dbReference>
<evidence type="ECO:0000313" key="27">
    <source>
        <dbReference type="Proteomes" id="UP000623129"/>
    </source>
</evidence>
<feature type="binding site" evidence="19">
    <location>
        <position position="540"/>
    </location>
    <ligand>
        <name>ATP</name>
        <dbReference type="ChEBI" id="CHEBI:30616"/>
    </ligand>
</feature>
<evidence type="ECO:0000256" key="15">
    <source>
        <dbReference type="ARBA" id="ARBA00047899"/>
    </source>
</evidence>
<dbReference type="InterPro" id="IPR036426">
    <property type="entry name" value="Bulb-type_lectin_dom_sf"/>
</dbReference>
<dbReference type="Gene3D" id="3.30.200.20">
    <property type="entry name" value="Phosphorylase Kinase, domain 1"/>
    <property type="match status" value="1"/>
</dbReference>
<dbReference type="SMART" id="SM00220">
    <property type="entry name" value="S_TKc"/>
    <property type="match status" value="1"/>
</dbReference>